<keyword evidence="1" id="KW-0274">FAD</keyword>
<dbReference type="PANTHER" id="PTHR43762:SF1">
    <property type="entry name" value="D-ARABINONO-1,4-LACTONE OXIDASE"/>
    <property type="match status" value="1"/>
</dbReference>
<dbReference type="InterPro" id="IPR016171">
    <property type="entry name" value="Vanillyl_alc_oxidase_C-sub2"/>
</dbReference>
<organism evidence="4 5">
    <name type="scientific">Neolewinella xylanilytica</name>
    <dbReference type="NCBI Taxonomy" id="1514080"/>
    <lineage>
        <taxon>Bacteria</taxon>
        <taxon>Pseudomonadati</taxon>
        <taxon>Bacteroidota</taxon>
        <taxon>Saprospiria</taxon>
        <taxon>Saprospirales</taxon>
        <taxon>Lewinellaceae</taxon>
        <taxon>Neolewinella</taxon>
    </lineage>
</organism>
<dbReference type="PROSITE" id="PS51387">
    <property type="entry name" value="FAD_PCMH"/>
    <property type="match status" value="1"/>
</dbReference>
<proteinExistence type="predicted"/>
<dbReference type="Pfam" id="PF01565">
    <property type="entry name" value="FAD_binding_4"/>
    <property type="match status" value="1"/>
</dbReference>
<dbReference type="Gene3D" id="3.30.70.2530">
    <property type="match status" value="1"/>
</dbReference>
<dbReference type="InterPro" id="IPR010031">
    <property type="entry name" value="FAD_lactone_oxidase-like"/>
</dbReference>
<keyword evidence="5" id="KW-1185">Reference proteome</keyword>
<sequence length="446" mass="49415">MKTTSMIVTGGLVVPFSACGRQVLPGLVEDPGTRQNWAGNYTYQAERLYRPGTVEEVQELVLELGKQKALGSRHCFNNIADSPGSQITTSGLNRMLSVDEANMTVTVEAGARYGDFAEELHDRGYALHNLASLPHITVAGACATGTHGSGVENGNLATAVVSFDLVRPDGELVTIDRQHPDFPAVVVGLGAFGIVTRMTLEVQPTFEVRQHIYNNLPLTSVVDHFDTIMSAGYSVSLFTDWLDGNVSEVWIKRRTDRHAEELGGEYYGALAATENMHPIAGLSTEAVSDQMGRPGPWYDRLPHFRMGFTPSAGEELQSEYFVPRENAVEAILAIEALADEVNPLLLISEIRTIAADGLWMSPAYQRDSVALHFTWKQQEPEVLALLPKIEETLAPFAVRPHWGKLFTINAATLRQRYPKLDDFVTLAKRYDPEEKFHNTYLDNRVW</sequence>
<feature type="domain" description="FAD-binding PCMH-type" evidence="3">
    <location>
        <begin position="41"/>
        <end position="205"/>
    </location>
</feature>
<accession>A0A2S6I9C8</accession>
<name>A0A2S6I9C8_9BACT</name>
<dbReference type="Gene3D" id="3.30.465.10">
    <property type="match status" value="1"/>
</dbReference>
<dbReference type="AlphaFoldDB" id="A0A2S6I9C8"/>
<dbReference type="InterPro" id="IPR006094">
    <property type="entry name" value="Oxid_FAD_bind_N"/>
</dbReference>
<dbReference type="PIRSF" id="PIRSF000136">
    <property type="entry name" value="LGO_GLO"/>
    <property type="match status" value="1"/>
</dbReference>
<dbReference type="InterPro" id="IPR036318">
    <property type="entry name" value="FAD-bd_PCMH-like_sf"/>
</dbReference>
<evidence type="ECO:0000259" key="3">
    <source>
        <dbReference type="PROSITE" id="PS51387"/>
    </source>
</evidence>
<dbReference type="GO" id="GO:0003885">
    <property type="term" value="F:D-arabinono-1,4-lactone oxidase activity"/>
    <property type="evidence" value="ECO:0007669"/>
    <property type="project" value="InterPro"/>
</dbReference>
<dbReference type="InterPro" id="IPR007173">
    <property type="entry name" value="ALO_C"/>
</dbReference>
<comment type="caution">
    <text evidence="4">The sequence shown here is derived from an EMBL/GenBank/DDBJ whole genome shotgun (WGS) entry which is preliminary data.</text>
</comment>
<dbReference type="SUPFAM" id="SSF56176">
    <property type="entry name" value="FAD-binding/transporter-associated domain-like"/>
    <property type="match status" value="1"/>
</dbReference>
<evidence type="ECO:0000256" key="2">
    <source>
        <dbReference type="ARBA" id="ARBA00023002"/>
    </source>
</evidence>
<dbReference type="GO" id="GO:0016020">
    <property type="term" value="C:membrane"/>
    <property type="evidence" value="ECO:0007669"/>
    <property type="project" value="InterPro"/>
</dbReference>
<dbReference type="Gene3D" id="3.30.43.10">
    <property type="entry name" value="Uridine Diphospho-n-acetylenolpyruvylglucosamine Reductase, domain 2"/>
    <property type="match status" value="1"/>
</dbReference>
<evidence type="ECO:0000313" key="5">
    <source>
        <dbReference type="Proteomes" id="UP000237662"/>
    </source>
</evidence>
<evidence type="ECO:0000256" key="1">
    <source>
        <dbReference type="ARBA" id="ARBA00022827"/>
    </source>
</evidence>
<evidence type="ECO:0000313" key="4">
    <source>
        <dbReference type="EMBL" id="PPK88088.1"/>
    </source>
</evidence>
<dbReference type="Pfam" id="PF04030">
    <property type="entry name" value="ALO"/>
    <property type="match status" value="1"/>
</dbReference>
<gene>
    <name evidence="4" type="ORF">CLV84_1051</name>
</gene>
<reference evidence="4 5" key="1">
    <citation type="submission" date="2018-02" db="EMBL/GenBank/DDBJ databases">
        <title>Genomic Encyclopedia of Archaeal and Bacterial Type Strains, Phase II (KMG-II): from individual species to whole genera.</title>
        <authorList>
            <person name="Goeker M."/>
        </authorList>
    </citation>
    <scope>NUCLEOTIDE SEQUENCE [LARGE SCALE GENOMIC DNA]</scope>
    <source>
        <strain evidence="4 5">DSM 29526</strain>
    </source>
</reference>
<protein>
    <submittedName>
        <fullName evidence="4">Xylitol oxidase</fullName>
    </submittedName>
</protein>
<dbReference type="Gene3D" id="3.30.70.2520">
    <property type="match status" value="1"/>
</dbReference>
<keyword evidence="1" id="KW-0285">Flavoprotein</keyword>
<dbReference type="GO" id="GO:0071949">
    <property type="term" value="F:FAD binding"/>
    <property type="evidence" value="ECO:0007669"/>
    <property type="project" value="InterPro"/>
</dbReference>
<dbReference type="InterPro" id="IPR016166">
    <property type="entry name" value="FAD-bd_PCMH"/>
</dbReference>
<keyword evidence="2" id="KW-0560">Oxidoreductase</keyword>
<dbReference type="Gene3D" id="1.10.45.10">
    <property type="entry name" value="Vanillyl-alcohol Oxidase, Chain A, domain 4"/>
    <property type="match status" value="1"/>
</dbReference>
<dbReference type="InterPro" id="IPR016167">
    <property type="entry name" value="FAD-bd_PCMH_sub1"/>
</dbReference>
<dbReference type="Proteomes" id="UP000237662">
    <property type="component" value="Unassembled WGS sequence"/>
</dbReference>
<dbReference type="GO" id="GO:0080049">
    <property type="term" value="F:L-gulono-1,4-lactone dehydrogenase activity"/>
    <property type="evidence" value="ECO:0007669"/>
    <property type="project" value="TreeGrafter"/>
</dbReference>
<dbReference type="PANTHER" id="PTHR43762">
    <property type="entry name" value="L-GULONOLACTONE OXIDASE"/>
    <property type="match status" value="1"/>
</dbReference>
<dbReference type="EMBL" id="PTJC01000005">
    <property type="protein sequence ID" value="PPK88088.1"/>
    <property type="molecule type" value="Genomic_DNA"/>
</dbReference>
<dbReference type="InterPro" id="IPR016169">
    <property type="entry name" value="FAD-bd_PCMH_sub2"/>
</dbReference>